<keyword evidence="5" id="KW-0804">Transcription</keyword>
<name>A0A183CDV2_GLOPA</name>
<dbReference type="SMART" id="SM00025">
    <property type="entry name" value="Pumilio"/>
    <property type="match status" value="5"/>
</dbReference>
<dbReference type="InterPro" id="IPR033133">
    <property type="entry name" value="PUM-HD"/>
</dbReference>
<organism evidence="10 11">
    <name type="scientific">Globodera pallida</name>
    <name type="common">Potato cyst nematode worm</name>
    <name type="synonym">Heterodera pallida</name>
    <dbReference type="NCBI Taxonomy" id="36090"/>
    <lineage>
        <taxon>Eukaryota</taxon>
        <taxon>Metazoa</taxon>
        <taxon>Ecdysozoa</taxon>
        <taxon>Nematoda</taxon>
        <taxon>Chromadorea</taxon>
        <taxon>Rhabditida</taxon>
        <taxon>Tylenchina</taxon>
        <taxon>Tylenchomorpha</taxon>
        <taxon>Tylenchoidea</taxon>
        <taxon>Heteroderidae</taxon>
        <taxon>Heteroderinae</taxon>
        <taxon>Globodera</taxon>
    </lineage>
</organism>
<dbReference type="PANTHER" id="PTHR12537:SF12">
    <property type="entry name" value="MATERNAL PROTEIN PUMILIO"/>
    <property type="match status" value="1"/>
</dbReference>
<evidence type="ECO:0000313" key="10">
    <source>
        <dbReference type="Proteomes" id="UP000050741"/>
    </source>
</evidence>
<evidence type="ECO:0000256" key="7">
    <source>
        <dbReference type="PROSITE-ProRule" id="PRU00317"/>
    </source>
</evidence>
<dbReference type="Gene3D" id="1.25.10.10">
    <property type="entry name" value="Leucine-rich Repeat Variant"/>
    <property type="match status" value="1"/>
</dbReference>
<dbReference type="SUPFAM" id="SSF48371">
    <property type="entry name" value="ARM repeat"/>
    <property type="match status" value="1"/>
</dbReference>
<feature type="repeat" description="Pumilio" evidence="7">
    <location>
        <begin position="267"/>
        <end position="302"/>
    </location>
</feature>
<keyword evidence="1" id="KW-0217">Developmental protein</keyword>
<feature type="domain" description="PUM-HD" evidence="9">
    <location>
        <begin position="72"/>
        <end position="447"/>
    </location>
</feature>
<keyword evidence="10" id="KW-1185">Reference proteome</keyword>
<dbReference type="Pfam" id="PF00104">
    <property type="entry name" value="Hormone_recep"/>
    <property type="match status" value="1"/>
</dbReference>
<feature type="repeat" description="Pumilio" evidence="7">
    <location>
        <begin position="195"/>
        <end position="230"/>
    </location>
</feature>
<protein>
    <submittedName>
        <fullName evidence="11">PUM-HD domain-containing protein</fullName>
    </submittedName>
</protein>
<feature type="region of interest" description="Disordered" evidence="8">
    <location>
        <begin position="440"/>
        <end position="461"/>
    </location>
</feature>
<proteinExistence type="predicted"/>
<dbReference type="GO" id="GO:0010608">
    <property type="term" value="P:post-transcriptional regulation of gene expression"/>
    <property type="evidence" value="ECO:0007669"/>
    <property type="project" value="TreeGrafter"/>
</dbReference>
<evidence type="ECO:0000256" key="5">
    <source>
        <dbReference type="ARBA" id="ARBA00023163"/>
    </source>
</evidence>
<reference evidence="10" key="1">
    <citation type="submission" date="2014-05" db="EMBL/GenBank/DDBJ databases">
        <title>The genome and life-stage specific transcriptomes of Globodera pallida elucidate key aspects of plant parasitism by a cyst nematode.</title>
        <authorList>
            <person name="Cotton J.A."/>
            <person name="Lilley C.J."/>
            <person name="Jones L.M."/>
            <person name="Kikuchi T."/>
            <person name="Reid A.J."/>
            <person name="Thorpe P."/>
            <person name="Tsai I.J."/>
            <person name="Beasley H."/>
            <person name="Blok V."/>
            <person name="Cock P.J.A."/>
            <person name="Van den Akker S.E."/>
            <person name="Holroyd N."/>
            <person name="Hunt M."/>
            <person name="Mantelin S."/>
            <person name="Naghra H."/>
            <person name="Pain A."/>
            <person name="Palomares-Rius J.E."/>
            <person name="Zarowiecki M."/>
            <person name="Berriman M."/>
            <person name="Jones J.T."/>
            <person name="Urwin P.E."/>
        </authorList>
    </citation>
    <scope>NUCLEOTIDE SEQUENCE [LARGE SCALE GENOMIC DNA]</scope>
    <source>
        <strain evidence="10">Lindley</strain>
    </source>
</reference>
<dbReference type="SUPFAM" id="SSF48508">
    <property type="entry name" value="Nuclear receptor ligand-binding domain"/>
    <property type="match status" value="1"/>
</dbReference>
<dbReference type="PROSITE" id="PS50302">
    <property type="entry name" value="PUM"/>
    <property type="match status" value="4"/>
</dbReference>
<evidence type="ECO:0000313" key="11">
    <source>
        <dbReference type="WBParaSite" id="GPLIN_001105600"/>
    </source>
</evidence>
<dbReference type="PANTHER" id="PTHR12537">
    <property type="entry name" value="RNA BINDING PROTEIN PUMILIO-RELATED"/>
    <property type="match status" value="1"/>
</dbReference>
<dbReference type="InterPro" id="IPR035500">
    <property type="entry name" value="NHR-like_dom_sf"/>
</dbReference>
<evidence type="ECO:0000256" key="4">
    <source>
        <dbReference type="ARBA" id="ARBA00023015"/>
    </source>
</evidence>
<dbReference type="InterPro" id="IPR011989">
    <property type="entry name" value="ARM-like"/>
</dbReference>
<feature type="repeat" description="Pumilio" evidence="7">
    <location>
        <begin position="231"/>
        <end position="266"/>
    </location>
</feature>
<keyword evidence="2" id="KW-0677">Repeat</keyword>
<dbReference type="InterPro" id="IPR000536">
    <property type="entry name" value="Nucl_hrmn_rcpt_lig-bd"/>
</dbReference>
<evidence type="ECO:0000259" key="9">
    <source>
        <dbReference type="PROSITE" id="PS50303"/>
    </source>
</evidence>
<dbReference type="InterPro" id="IPR001313">
    <property type="entry name" value="Pumilio_RNA-bd_rpt"/>
</dbReference>
<keyword evidence="4" id="KW-0805">Transcription regulation</keyword>
<dbReference type="PROSITE" id="PS50303">
    <property type="entry name" value="PUM_HD"/>
    <property type="match status" value="1"/>
</dbReference>
<sequence length="461" mass="52340">MPVMLGRLLVISAQCAKFELPIPPQLDAQQPLQQQQQSTVTGGVDLGFICESASRLLFLSVHWVKGIRALADQHTLMESTMKGKWCDLFVLGLVQCAHELNLPHMLRTVNAHLCARCRYGQLKWERYEELCRQIALLHLFAQKTRQLKLSGMEFAYLKAIAFTSADLPPRAQHTQLEWHVIEHGLPEDRARIVRSLHEKVTSLSLHEYGNWAIRHVLEHCTEQQKRPVLEQLLDNVPTLVTDKYGNHVIRHVLEHGLPEDRARIVRSLRENVTSLSLHEYGCRVIQCLLEHCTEQQKRPVLEQLHANVPSLVTDKYGNFVIQHMVEHGRPEDRERIVRSLQGDILKNIHPKAICNIIEKCLIFGTTEQKNALIDQVCADDGTGKPPLVRGSGFAGLEFANDVVLKMVDGADSAHRDKMMFAIEEHIPALLRLKTQELEQQNRLSKGAGGTVADKRKKRNNG</sequence>
<dbReference type="InterPro" id="IPR016024">
    <property type="entry name" value="ARM-type_fold"/>
</dbReference>
<reference evidence="11" key="2">
    <citation type="submission" date="2016-06" db="UniProtKB">
        <authorList>
            <consortium name="WormBaseParasite"/>
        </authorList>
    </citation>
    <scope>IDENTIFICATION</scope>
</reference>
<dbReference type="GO" id="GO:0005737">
    <property type="term" value="C:cytoplasm"/>
    <property type="evidence" value="ECO:0007669"/>
    <property type="project" value="TreeGrafter"/>
</dbReference>
<dbReference type="AlphaFoldDB" id="A0A183CDV2"/>
<dbReference type="Proteomes" id="UP000050741">
    <property type="component" value="Unassembled WGS sequence"/>
</dbReference>
<dbReference type="GO" id="GO:0003730">
    <property type="term" value="F:mRNA 3'-UTR binding"/>
    <property type="evidence" value="ECO:0007669"/>
    <property type="project" value="TreeGrafter"/>
</dbReference>
<keyword evidence="3" id="KW-0221">Differentiation</keyword>
<evidence type="ECO:0000256" key="8">
    <source>
        <dbReference type="SAM" id="MobiDB-lite"/>
    </source>
</evidence>
<evidence type="ECO:0000256" key="3">
    <source>
        <dbReference type="ARBA" id="ARBA00022782"/>
    </source>
</evidence>
<evidence type="ECO:0000256" key="1">
    <source>
        <dbReference type="ARBA" id="ARBA00022473"/>
    </source>
</evidence>
<feature type="repeat" description="Pumilio" evidence="7">
    <location>
        <begin position="303"/>
        <end position="338"/>
    </location>
</feature>
<accession>A0A183CDV2</accession>
<keyword evidence="6" id="KW-0675">Receptor</keyword>
<evidence type="ECO:0000256" key="2">
    <source>
        <dbReference type="ARBA" id="ARBA00022737"/>
    </source>
</evidence>
<dbReference type="WBParaSite" id="GPLIN_001105600">
    <property type="protein sequence ID" value="GPLIN_001105600"/>
    <property type="gene ID" value="GPLIN_001105600"/>
</dbReference>
<dbReference type="Pfam" id="PF00806">
    <property type="entry name" value="PUF"/>
    <property type="match status" value="6"/>
</dbReference>
<dbReference type="GO" id="GO:0030154">
    <property type="term" value="P:cell differentiation"/>
    <property type="evidence" value="ECO:0007669"/>
    <property type="project" value="UniProtKB-KW"/>
</dbReference>
<evidence type="ECO:0000256" key="6">
    <source>
        <dbReference type="ARBA" id="ARBA00023170"/>
    </source>
</evidence>